<proteinExistence type="predicted"/>
<dbReference type="RefSeq" id="WP_245029471.1">
    <property type="nucleotide sequence ID" value="NZ_CP095075.1"/>
</dbReference>
<dbReference type="InterPro" id="IPR011528">
    <property type="entry name" value="NERD"/>
</dbReference>
<dbReference type="Pfam" id="PF08378">
    <property type="entry name" value="NERD"/>
    <property type="match status" value="1"/>
</dbReference>
<evidence type="ECO:0000313" key="3">
    <source>
        <dbReference type="Proteomes" id="UP000830326"/>
    </source>
</evidence>
<reference evidence="2" key="1">
    <citation type="submission" date="2022-04" db="EMBL/GenBank/DDBJ databases">
        <title>Halobacillus sp. isolated from saltern.</title>
        <authorList>
            <person name="Won M."/>
            <person name="Lee C.-M."/>
            <person name="Woen H.-Y."/>
            <person name="Kwon S.-W."/>
        </authorList>
    </citation>
    <scope>NUCLEOTIDE SEQUENCE</scope>
    <source>
        <strain evidence="2">SSHM10-5</strain>
    </source>
</reference>
<dbReference type="PROSITE" id="PS50965">
    <property type="entry name" value="NERD"/>
    <property type="match status" value="1"/>
</dbReference>
<dbReference type="EMBL" id="CP095075">
    <property type="protein sequence ID" value="UOR10366.1"/>
    <property type="molecule type" value="Genomic_DNA"/>
</dbReference>
<evidence type="ECO:0000259" key="1">
    <source>
        <dbReference type="PROSITE" id="PS50965"/>
    </source>
</evidence>
<keyword evidence="3" id="KW-1185">Reference proteome</keyword>
<protein>
    <submittedName>
        <fullName evidence="2">NERD domain-containing protein</fullName>
    </submittedName>
</protein>
<feature type="domain" description="NERD" evidence="1">
    <location>
        <begin position="56"/>
        <end position="171"/>
    </location>
</feature>
<organism evidence="2 3">
    <name type="scientific">Halobacillus amylolyticus</name>
    <dbReference type="NCBI Taxonomy" id="2932259"/>
    <lineage>
        <taxon>Bacteria</taxon>
        <taxon>Bacillati</taxon>
        <taxon>Bacillota</taxon>
        <taxon>Bacilli</taxon>
        <taxon>Bacillales</taxon>
        <taxon>Bacillaceae</taxon>
        <taxon>Halobacillus</taxon>
    </lineage>
</organism>
<dbReference type="Proteomes" id="UP000830326">
    <property type="component" value="Chromosome"/>
</dbReference>
<gene>
    <name evidence="2" type="ORF">MUO15_11720</name>
</gene>
<name>A0ABY4H762_9BACI</name>
<sequence>MTCSEYYSMEMESDLLIVNKRSKTLQHMQLEAVLNRLSSEKPIYNEVHEHLLKQSAGHFGETTLDFYLQYLPEHFHVAQDIRLFDGIHYFQIDALVICPDFILILEVKNFKGELTFDLEWNQLSRVYNGQKDIFPDPFLQVEHQTRQLTRWLERFSFPSVPIYSFIVISNPYTTIAVQGQDPANLKKRIVRPKNLLTKMESISQHFSECTWLPKEFQKLIHLIEKENLPYQAAIMDRYSLSINDLIIGVQCEQCQAFPMRRRHGRWFCPSCSYISKNSHIKTLRDYQLLVKNTISNREFREFAFIHSKKVARTLLLDVCHQYTGDTKDRKYVLDLV</sequence>
<evidence type="ECO:0000313" key="2">
    <source>
        <dbReference type="EMBL" id="UOR10366.1"/>
    </source>
</evidence>
<accession>A0ABY4H762</accession>